<evidence type="ECO:0000313" key="2">
    <source>
        <dbReference type="EMBL" id="GAG89647.1"/>
    </source>
</evidence>
<feature type="domain" description="Mur ligase C-terminal" evidence="1">
    <location>
        <begin position="20"/>
        <end position="151"/>
    </location>
</feature>
<dbReference type="Pfam" id="PF02875">
    <property type="entry name" value="Mur_ligase_C"/>
    <property type="match status" value="1"/>
</dbReference>
<dbReference type="GO" id="GO:0016881">
    <property type="term" value="F:acid-amino acid ligase activity"/>
    <property type="evidence" value="ECO:0007669"/>
    <property type="project" value="InterPro"/>
</dbReference>
<dbReference type="PANTHER" id="PTHR23135:SF4">
    <property type="entry name" value="UDP-N-ACETYLMURAMOYL-L-ALANYL-D-GLUTAMATE--2,6-DIAMINOPIMELATE LIGASE MURE HOMOLOG, CHLOROPLASTIC"/>
    <property type="match status" value="1"/>
</dbReference>
<accession>X1C8P2</accession>
<evidence type="ECO:0000259" key="1">
    <source>
        <dbReference type="Pfam" id="PF02875"/>
    </source>
</evidence>
<dbReference type="PANTHER" id="PTHR23135">
    <property type="entry name" value="MUR LIGASE FAMILY MEMBER"/>
    <property type="match status" value="1"/>
</dbReference>
<dbReference type="InterPro" id="IPR004101">
    <property type="entry name" value="Mur_ligase_C"/>
</dbReference>
<dbReference type="AlphaFoldDB" id="X1C8P2"/>
<sequence>MGLGENVIREGIGQLSFIPGRMEKIKLGQDFLAIVDFAHTPNALKNALEAGRRFVEGKVIAIFGSAGLRDKSKRRMMAETSAELADLTILTAEDPRTESLDEILDEMAEGLVAKNGVEGKTFWRIPDRGEAIRFGVKSAQPGDLVISCGKGHEQSMCFGEIEYAWDDRLAMRSALSDYLQLPGPDMPFLPTQE</sequence>
<organism evidence="2">
    <name type="scientific">marine sediment metagenome</name>
    <dbReference type="NCBI Taxonomy" id="412755"/>
    <lineage>
        <taxon>unclassified sequences</taxon>
        <taxon>metagenomes</taxon>
        <taxon>ecological metagenomes</taxon>
    </lineage>
</organism>
<name>X1C8P2_9ZZZZ</name>
<reference evidence="2" key="1">
    <citation type="journal article" date="2014" name="Front. Microbiol.">
        <title>High frequency of phylogenetically diverse reductive dehalogenase-homologous genes in deep subseafloor sedimentary metagenomes.</title>
        <authorList>
            <person name="Kawai M."/>
            <person name="Futagami T."/>
            <person name="Toyoda A."/>
            <person name="Takaki Y."/>
            <person name="Nishi S."/>
            <person name="Hori S."/>
            <person name="Arai W."/>
            <person name="Tsubouchi T."/>
            <person name="Morono Y."/>
            <person name="Uchiyama I."/>
            <person name="Ito T."/>
            <person name="Fujiyama A."/>
            <person name="Inagaki F."/>
            <person name="Takami H."/>
        </authorList>
    </citation>
    <scope>NUCLEOTIDE SEQUENCE</scope>
    <source>
        <strain evidence="2">Expedition CK06-06</strain>
    </source>
</reference>
<protein>
    <recommendedName>
        <fullName evidence="1">Mur ligase C-terminal domain-containing protein</fullName>
    </recommendedName>
</protein>
<dbReference type="Gene3D" id="3.90.190.20">
    <property type="entry name" value="Mur ligase, C-terminal domain"/>
    <property type="match status" value="1"/>
</dbReference>
<comment type="caution">
    <text evidence="2">The sequence shown here is derived from an EMBL/GenBank/DDBJ whole genome shotgun (WGS) entry which is preliminary data.</text>
</comment>
<dbReference type="SUPFAM" id="SSF53244">
    <property type="entry name" value="MurD-like peptide ligases, peptide-binding domain"/>
    <property type="match status" value="1"/>
</dbReference>
<dbReference type="InterPro" id="IPR036615">
    <property type="entry name" value="Mur_ligase_C_dom_sf"/>
</dbReference>
<dbReference type="EMBL" id="BART01011949">
    <property type="protein sequence ID" value="GAG89647.1"/>
    <property type="molecule type" value="Genomic_DNA"/>
</dbReference>
<gene>
    <name evidence="2" type="ORF">S01H4_25187</name>
</gene>
<proteinExistence type="predicted"/>